<dbReference type="GO" id="GO:0050661">
    <property type="term" value="F:NADP binding"/>
    <property type="evidence" value="ECO:0007669"/>
    <property type="project" value="TreeGrafter"/>
</dbReference>
<dbReference type="EC" id="1.1.1.25" evidence="5"/>
<dbReference type="PANTHER" id="PTHR21089">
    <property type="entry name" value="SHIKIMATE DEHYDROGENASE"/>
    <property type="match status" value="1"/>
</dbReference>
<sequence length="263" mass="29751">MEIKQIPRSIFGLIGKRLDYSFSRSYFTEKFESLGLQDHEYRNFEIPDASELVRFRESVTYDLQTRTTAGKSEIIRGLNVTIPYKQDIMDILDEISPEARDIGAVNTIAIEDNRWTGYNTDAYGFGKGLSPFLPIKKNALILGTGGASKAIAYTLDSMQIPYLFVSRNPKDEFTIDYKSVSPQVMKMVGLIINTTPLGTHPDVEVAPEIPYDQVTGQHVFYDLVYNPPQTLFMKKASAHGAQVINGKQMLVHQAEKAWEIWNK</sequence>
<keyword evidence="2 5" id="KW-0560">Oxidoreductase</keyword>
<evidence type="ECO:0000256" key="3">
    <source>
        <dbReference type="ARBA" id="ARBA00023141"/>
    </source>
</evidence>
<keyword evidence="3" id="KW-0028">Amino-acid biosynthesis</keyword>
<dbReference type="GO" id="GO:0004764">
    <property type="term" value="F:shikimate 3-dehydrogenase (NADP+) activity"/>
    <property type="evidence" value="ECO:0007669"/>
    <property type="project" value="UniProtKB-EC"/>
</dbReference>
<keyword evidence="3" id="KW-0057">Aromatic amino acid biosynthesis</keyword>
<feature type="domain" description="Shikimate dehydrogenase substrate binding N-terminal" evidence="4">
    <location>
        <begin position="13"/>
        <end position="108"/>
    </location>
</feature>
<comment type="pathway">
    <text evidence="1">Metabolic intermediate biosynthesis; chorismate biosynthesis; chorismate from D-erythrose 4-phosphate and phosphoenolpyruvate: step 4/7.</text>
</comment>
<comment type="caution">
    <text evidence="5">The sequence shown here is derived from an EMBL/GenBank/DDBJ whole genome shotgun (WGS) entry which is preliminary data.</text>
</comment>
<accession>A0A090Q7K4</accession>
<dbReference type="GO" id="GO:0009073">
    <property type="term" value="P:aromatic amino acid family biosynthetic process"/>
    <property type="evidence" value="ECO:0007669"/>
    <property type="project" value="UniProtKB-KW"/>
</dbReference>
<evidence type="ECO:0000256" key="2">
    <source>
        <dbReference type="ARBA" id="ARBA00023002"/>
    </source>
</evidence>
<dbReference type="STRING" id="319236.BST91_05355"/>
<dbReference type="SUPFAM" id="SSF51735">
    <property type="entry name" value="NAD(P)-binding Rossmann-fold domains"/>
    <property type="match status" value="1"/>
</dbReference>
<proteinExistence type="predicted"/>
<dbReference type="InterPro" id="IPR046346">
    <property type="entry name" value="Aminoacid_DH-like_N_sf"/>
</dbReference>
<dbReference type="AlphaFoldDB" id="A0A090Q7K4"/>
<dbReference type="Gene3D" id="3.40.50.720">
    <property type="entry name" value="NAD(P)-binding Rossmann-like Domain"/>
    <property type="match status" value="1"/>
</dbReference>
<evidence type="ECO:0000259" key="4">
    <source>
        <dbReference type="Pfam" id="PF08501"/>
    </source>
</evidence>
<gene>
    <name evidence="5" type="ORF">JCM19294_825</name>
</gene>
<dbReference type="InterPro" id="IPR022893">
    <property type="entry name" value="Shikimate_DH_fam"/>
</dbReference>
<dbReference type="CDD" id="cd01065">
    <property type="entry name" value="NAD_bind_Shikimate_DH"/>
    <property type="match status" value="1"/>
</dbReference>
<organism evidence="5 6">
    <name type="scientific">Nonlabens tegetincola</name>
    <dbReference type="NCBI Taxonomy" id="323273"/>
    <lineage>
        <taxon>Bacteria</taxon>
        <taxon>Pseudomonadati</taxon>
        <taxon>Bacteroidota</taxon>
        <taxon>Flavobacteriia</taxon>
        <taxon>Flavobacteriales</taxon>
        <taxon>Flavobacteriaceae</taxon>
        <taxon>Nonlabens</taxon>
    </lineage>
</organism>
<dbReference type="Proteomes" id="UP000029221">
    <property type="component" value="Unassembled WGS sequence"/>
</dbReference>
<dbReference type="GO" id="GO:0009423">
    <property type="term" value="P:chorismate biosynthetic process"/>
    <property type="evidence" value="ECO:0007669"/>
    <property type="project" value="TreeGrafter"/>
</dbReference>
<dbReference type="GO" id="GO:0005829">
    <property type="term" value="C:cytosol"/>
    <property type="evidence" value="ECO:0007669"/>
    <property type="project" value="TreeGrafter"/>
</dbReference>
<dbReference type="Pfam" id="PF08501">
    <property type="entry name" value="Shikimate_dh_N"/>
    <property type="match status" value="1"/>
</dbReference>
<evidence type="ECO:0000256" key="1">
    <source>
        <dbReference type="ARBA" id="ARBA00004871"/>
    </source>
</evidence>
<evidence type="ECO:0000313" key="6">
    <source>
        <dbReference type="Proteomes" id="UP000029221"/>
    </source>
</evidence>
<dbReference type="InterPro" id="IPR036291">
    <property type="entry name" value="NAD(P)-bd_dom_sf"/>
</dbReference>
<dbReference type="eggNOG" id="COG0169">
    <property type="taxonomic scope" value="Bacteria"/>
</dbReference>
<keyword evidence="6" id="KW-1185">Reference proteome</keyword>
<dbReference type="InterPro" id="IPR013708">
    <property type="entry name" value="Shikimate_DH-bd_N"/>
</dbReference>
<dbReference type="EMBL" id="BBML01000009">
    <property type="protein sequence ID" value="GAK98192.1"/>
    <property type="molecule type" value="Genomic_DNA"/>
</dbReference>
<evidence type="ECO:0000313" key="5">
    <source>
        <dbReference type="EMBL" id="GAK98192.1"/>
    </source>
</evidence>
<dbReference type="RefSeq" id="WP_042280244.1">
    <property type="nucleotide sequence ID" value="NZ_BBML01000009.1"/>
</dbReference>
<dbReference type="PANTHER" id="PTHR21089:SF1">
    <property type="entry name" value="BIFUNCTIONAL 3-DEHYDROQUINATE DEHYDRATASE_SHIKIMATE DEHYDROGENASE, CHLOROPLASTIC"/>
    <property type="match status" value="1"/>
</dbReference>
<protein>
    <submittedName>
        <fullName evidence="5">Shikimate 5-dehydrogenase I alpha</fullName>
        <ecNumber evidence="5">1.1.1.25</ecNumber>
    </submittedName>
</protein>
<dbReference type="SUPFAM" id="SSF53223">
    <property type="entry name" value="Aminoacid dehydrogenase-like, N-terminal domain"/>
    <property type="match status" value="1"/>
</dbReference>
<reference evidence="5" key="1">
    <citation type="journal article" date="2014" name="Genome Announc.">
        <title>Draft Genome Sequences of Marine Flavobacterium Nonlabens Strains NR17, NR24, NR27, NR32, NR33, and Ara13.</title>
        <authorList>
            <person name="Nakanishi M."/>
            <person name="Meirelles P."/>
            <person name="Suzuki R."/>
            <person name="Takatani N."/>
            <person name="Mino S."/>
            <person name="Suda W."/>
            <person name="Oshima K."/>
            <person name="Hattori M."/>
            <person name="Ohkuma M."/>
            <person name="Hosokawa M."/>
            <person name="Miyashita K."/>
            <person name="Thompson F.L."/>
            <person name="Niwa A."/>
            <person name="Sawabe T."/>
            <person name="Sawabe T."/>
        </authorList>
    </citation>
    <scope>NUCLEOTIDE SEQUENCE [LARGE SCALE GENOMIC DNA]</scope>
    <source>
        <strain evidence="5">JCM 19294</strain>
    </source>
</reference>
<dbReference type="GO" id="GO:0019632">
    <property type="term" value="P:shikimate metabolic process"/>
    <property type="evidence" value="ECO:0007669"/>
    <property type="project" value="TreeGrafter"/>
</dbReference>
<dbReference type="Gene3D" id="3.40.50.10860">
    <property type="entry name" value="Leucine Dehydrogenase, chain A, domain 1"/>
    <property type="match status" value="1"/>
</dbReference>
<name>A0A090Q7K4_9FLAO</name>